<evidence type="ECO:0000313" key="1">
    <source>
        <dbReference type="EMBL" id="PXF43964.1"/>
    </source>
</evidence>
<name>A0A2V3IPH2_9FLOR</name>
<reference evidence="1 2" key="1">
    <citation type="journal article" date="2018" name="Mol. Biol. Evol.">
        <title>Analysis of the draft genome of the red seaweed Gracilariopsis chorda provides insights into genome size evolution in Rhodophyta.</title>
        <authorList>
            <person name="Lee J."/>
            <person name="Yang E.C."/>
            <person name="Graf L."/>
            <person name="Yang J.H."/>
            <person name="Qiu H."/>
            <person name="Zel Zion U."/>
            <person name="Chan C.X."/>
            <person name="Stephens T.G."/>
            <person name="Weber A.P.M."/>
            <person name="Boo G.H."/>
            <person name="Boo S.M."/>
            <person name="Kim K.M."/>
            <person name="Shin Y."/>
            <person name="Jung M."/>
            <person name="Lee S.J."/>
            <person name="Yim H.S."/>
            <person name="Lee J.H."/>
            <person name="Bhattacharya D."/>
            <person name="Yoon H.S."/>
        </authorList>
    </citation>
    <scope>NUCLEOTIDE SEQUENCE [LARGE SCALE GENOMIC DNA]</scope>
    <source>
        <strain evidence="1 2">SKKU-2015</strain>
        <tissue evidence="1">Whole body</tissue>
    </source>
</reference>
<proteinExistence type="predicted"/>
<dbReference type="EMBL" id="NBIV01000106">
    <property type="protein sequence ID" value="PXF43964.1"/>
    <property type="molecule type" value="Genomic_DNA"/>
</dbReference>
<dbReference type="Proteomes" id="UP000247409">
    <property type="component" value="Unassembled WGS sequence"/>
</dbReference>
<protein>
    <recommendedName>
        <fullName evidence="3">Nucleotide-diphospho-sugar transferase domain-containing protein</fullName>
    </recommendedName>
</protein>
<gene>
    <name evidence="1" type="ORF">BWQ96_06274</name>
</gene>
<organism evidence="1 2">
    <name type="scientific">Gracilariopsis chorda</name>
    <dbReference type="NCBI Taxonomy" id="448386"/>
    <lineage>
        <taxon>Eukaryota</taxon>
        <taxon>Rhodophyta</taxon>
        <taxon>Florideophyceae</taxon>
        <taxon>Rhodymeniophycidae</taxon>
        <taxon>Gracilariales</taxon>
        <taxon>Gracilariaceae</taxon>
        <taxon>Gracilariopsis</taxon>
    </lineage>
</organism>
<dbReference type="Gene3D" id="3.90.550.10">
    <property type="entry name" value="Spore Coat Polysaccharide Biosynthesis Protein SpsA, Chain A"/>
    <property type="match status" value="1"/>
</dbReference>
<comment type="caution">
    <text evidence="1">The sequence shown here is derived from an EMBL/GenBank/DDBJ whole genome shotgun (WGS) entry which is preliminary data.</text>
</comment>
<sequence length="141" mass="16889">MVFLDSDVIILREDFVDRLLARTAHFDFLAAYGFDHPCKKRFHTPFNSGLMFIRTIPNVNYSKMVDVMWKLNNNNDQNMISKFVQRQYVNWDTLSLRWHCRYLYKEGYDIPAKDCYTFHGRSKALNDFLQKTNSTLLDTWD</sequence>
<keyword evidence="2" id="KW-1185">Reference proteome</keyword>
<dbReference type="SUPFAM" id="SSF53448">
    <property type="entry name" value="Nucleotide-diphospho-sugar transferases"/>
    <property type="match status" value="1"/>
</dbReference>
<evidence type="ECO:0008006" key="3">
    <source>
        <dbReference type="Google" id="ProtNLM"/>
    </source>
</evidence>
<dbReference type="AlphaFoldDB" id="A0A2V3IPH2"/>
<dbReference type="OrthoDB" id="52633at2759"/>
<evidence type="ECO:0000313" key="2">
    <source>
        <dbReference type="Proteomes" id="UP000247409"/>
    </source>
</evidence>
<accession>A0A2V3IPH2</accession>
<dbReference type="InterPro" id="IPR029044">
    <property type="entry name" value="Nucleotide-diphossugar_trans"/>
</dbReference>